<keyword evidence="1" id="KW-0812">Transmembrane</keyword>
<organism evidence="2 3">
    <name type="scientific">Fusibacter ferrireducens</name>
    <dbReference type="NCBI Taxonomy" id="2785058"/>
    <lineage>
        <taxon>Bacteria</taxon>
        <taxon>Bacillati</taxon>
        <taxon>Bacillota</taxon>
        <taxon>Clostridia</taxon>
        <taxon>Eubacteriales</taxon>
        <taxon>Eubacteriales Family XII. Incertae Sedis</taxon>
        <taxon>Fusibacter</taxon>
    </lineage>
</organism>
<keyword evidence="1" id="KW-1133">Transmembrane helix</keyword>
<reference evidence="2 3" key="1">
    <citation type="submission" date="2020-11" db="EMBL/GenBank/DDBJ databases">
        <title>Fusibacter basophilias sp. nov.</title>
        <authorList>
            <person name="Qiu D."/>
        </authorList>
    </citation>
    <scope>NUCLEOTIDE SEQUENCE [LARGE SCALE GENOMIC DNA]</scope>
    <source>
        <strain evidence="2 3">Q10-2</strain>
    </source>
</reference>
<keyword evidence="3" id="KW-1185">Reference proteome</keyword>
<protein>
    <submittedName>
        <fullName evidence="2">Uncharacterized protein</fullName>
    </submittedName>
</protein>
<sequence>MKDIALVLIFAGIIVGLFAGQIDNAAKHSNIVKISLVVSTIVLALFTASILYNILK</sequence>
<evidence type="ECO:0000256" key="1">
    <source>
        <dbReference type="SAM" id="Phobius"/>
    </source>
</evidence>
<accession>A0ABR9ZT15</accession>
<gene>
    <name evidence="2" type="ORF">ISU02_08240</name>
</gene>
<comment type="caution">
    <text evidence="2">The sequence shown here is derived from an EMBL/GenBank/DDBJ whole genome shotgun (WGS) entry which is preliminary data.</text>
</comment>
<evidence type="ECO:0000313" key="3">
    <source>
        <dbReference type="Proteomes" id="UP000614200"/>
    </source>
</evidence>
<keyword evidence="1" id="KW-0472">Membrane</keyword>
<name>A0ABR9ZT15_9FIRM</name>
<dbReference type="Proteomes" id="UP000614200">
    <property type="component" value="Unassembled WGS sequence"/>
</dbReference>
<dbReference type="RefSeq" id="WP_194701336.1">
    <property type="nucleotide sequence ID" value="NZ_JADKNH010000004.1"/>
</dbReference>
<dbReference type="EMBL" id="JADKNH010000004">
    <property type="protein sequence ID" value="MBF4693106.1"/>
    <property type="molecule type" value="Genomic_DNA"/>
</dbReference>
<evidence type="ECO:0000313" key="2">
    <source>
        <dbReference type="EMBL" id="MBF4693106.1"/>
    </source>
</evidence>
<feature type="transmembrane region" description="Helical" evidence="1">
    <location>
        <begin position="35"/>
        <end position="55"/>
    </location>
</feature>
<proteinExistence type="predicted"/>